<dbReference type="GO" id="GO:0004659">
    <property type="term" value="F:prenyltransferase activity"/>
    <property type="evidence" value="ECO:0007669"/>
    <property type="project" value="InterPro"/>
</dbReference>
<keyword evidence="5" id="KW-0460">Magnesium</keyword>
<sequence length="411" mass="41983">MAAADRGPRRARGRALGAEPLAARAGGRARGRRLVRRDHRGGHVTAPATETGPAPAPAAAPAAAPATKPAGDWVGRALDEQLAPPAGSAPGADEAALARALADATTGGKRFRPQLVESVHRLLGGRRPQAVPAVAAALELLHTAFVVHDDVIDGDDTRRGRPSTPGTFRAHAHRAGASPTAADTYALAGAVLTGDLALAAAVRAVATAPAPPATISRLLDLLDSALRISAAGELADVRFSLGLAEPSLADVLTMEEHKTAVYSFELPLQYGAVLAGADEAVVVGLGRVGRQLGLAFQLLDDVQGVFGDPARTGKSPLGDLREGKRTPLVVHARTTSAWPVVRRHLGDPNLGPAGAADVRRALEVGGSRAFVEQLAAGYVEAATAQTAELGLPAALVAWVGDMSQTLTRGAA</sequence>
<proteinExistence type="inferred from homology"/>
<keyword evidence="9" id="KW-1185">Reference proteome</keyword>
<dbReference type="GO" id="GO:0046872">
    <property type="term" value="F:metal ion binding"/>
    <property type="evidence" value="ECO:0007669"/>
    <property type="project" value="UniProtKB-KW"/>
</dbReference>
<reference evidence="8 9" key="1">
    <citation type="submission" date="2019-10" db="EMBL/GenBank/DDBJ databases">
        <title>Nocardioides novel species isolated from the excrement of Marmot.</title>
        <authorList>
            <person name="Zhang G."/>
        </authorList>
    </citation>
    <scope>NUCLEOTIDE SEQUENCE [LARGE SCALE GENOMIC DNA]</scope>
    <source>
        <strain evidence="9">zg-579</strain>
    </source>
</reference>
<dbReference type="Gene3D" id="1.10.600.10">
    <property type="entry name" value="Farnesyl Diphosphate Synthase"/>
    <property type="match status" value="1"/>
</dbReference>
<dbReference type="InterPro" id="IPR033749">
    <property type="entry name" value="Polyprenyl_synt_CS"/>
</dbReference>
<gene>
    <name evidence="8" type="ORF">GGQ22_04330</name>
</gene>
<comment type="cofactor">
    <cofactor evidence="1">
        <name>Mg(2+)</name>
        <dbReference type="ChEBI" id="CHEBI:18420"/>
    </cofactor>
</comment>
<evidence type="ECO:0000256" key="6">
    <source>
        <dbReference type="RuleBase" id="RU004466"/>
    </source>
</evidence>
<accession>A0A6I3JAG1</accession>
<organism evidence="8 9">
    <name type="scientific">Nocardioides marmotae</name>
    <dbReference type="NCBI Taxonomy" id="2663857"/>
    <lineage>
        <taxon>Bacteria</taxon>
        <taxon>Bacillati</taxon>
        <taxon>Actinomycetota</taxon>
        <taxon>Actinomycetes</taxon>
        <taxon>Propionibacteriales</taxon>
        <taxon>Nocardioidaceae</taxon>
        <taxon>Nocardioides</taxon>
    </lineage>
</organism>
<dbReference type="PANTHER" id="PTHR12001:SF85">
    <property type="entry name" value="SHORT CHAIN ISOPRENYL DIPHOSPHATE SYNTHASE"/>
    <property type="match status" value="1"/>
</dbReference>
<protein>
    <submittedName>
        <fullName evidence="8">Polyprenyl synthetase family protein</fullName>
    </submittedName>
</protein>
<dbReference type="AlphaFoldDB" id="A0A6I3JAG1"/>
<dbReference type="Proteomes" id="UP000433406">
    <property type="component" value="Unassembled WGS sequence"/>
</dbReference>
<feature type="compositionally biased region" description="Low complexity" evidence="7">
    <location>
        <begin position="14"/>
        <end position="26"/>
    </location>
</feature>
<dbReference type="PANTHER" id="PTHR12001">
    <property type="entry name" value="GERANYLGERANYL PYROPHOSPHATE SYNTHASE"/>
    <property type="match status" value="1"/>
</dbReference>
<keyword evidence="4" id="KW-0479">Metal-binding</keyword>
<keyword evidence="3 6" id="KW-0808">Transferase</keyword>
<evidence type="ECO:0000313" key="9">
    <source>
        <dbReference type="Proteomes" id="UP000433406"/>
    </source>
</evidence>
<feature type="compositionally biased region" description="Low complexity" evidence="7">
    <location>
        <begin position="43"/>
        <end position="70"/>
    </location>
</feature>
<evidence type="ECO:0000256" key="2">
    <source>
        <dbReference type="ARBA" id="ARBA00006706"/>
    </source>
</evidence>
<dbReference type="CDD" id="cd00685">
    <property type="entry name" value="Trans_IPPS_HT"/>
    <property type="match status" value="1"/>
</dbReference>
<dbReference type="InterPro" id="IPR008949">
    <property type="entry name" value="Isoprenoid_synthase_dom_sf"/>
</dbReference>
<evidence type="ECO:0000256" key="7">
    <source>
        <dbReference type="SAM" id="MobiDB-lite"/>
    </source>
</evidence>
<dbReference type="SUPFAM" id="SSF48576">
    <property type="entry name" value="Terpenoid synthases"/>
    <property type="match status" value="1"/>
</dbReference>
<comment type="similarity">
    <text evidence="2 6">Belongs to the FPP/GGPP synthase family.</text>
</comment>
<feature type="region of interest" description="Disordered" evidence="7">
    <location>
        <begin position="155"/>
        <end position="175"/>
    </location>
</feature>
<evidence type="ECO:0000313" key="8">
    <source>
        <dbReference type="EMBL" id="MTB94305.1"/>
    </source>
</evidence>
<evidence type="ECO:0000256" key="3">
    <source>
        <dbReference type="ARBA" id="ARBA00022679"/>
    </source>
</evidence>
<dbReference type="PROSITE" id="PS00444">
    <property type="entry name" value="POLYPRENYL_SYNTHASE_2"/>
    <property type="match status" value="1"/>
</dbReference>
<feature type="region of interest" description="Disordered" evidence="7">
    <location>
        <begin position="1"/>
        <end position="70"/>
    </location>
</feature>
<evidence type="ECO:0000256" key="4">
    <source>
        <dbReference type="ARBA" id="ARBA00022723"/>
    </source>
</evidence>
<name>A0A6I3JAG1_9ACTN</name>
<dbReference type="GO" id="GO:0008299">
    <property type="term" value="P:isoprenoid biosynthetic process"/>
    <property type="evidence" value="ECO:0007669"/>
    <property type="project" value="InterPro"/>
</dbReference>
<evidence type="ECO:0000256" key="5">
    <source>
        <dbReference type="ARBA" id="ARBA00022842"/>
    </source>
</evidence>
<comment type="caution">
    <text evidence="8">The sequence shown here is derived from an EMBL/GenBank/DDBJ whole genome shotgun (WGS) entry which is preliminary data.</text>
</comment>
<dbReference type="Pfam" id="PF00348">
    <property type="entry name" value="polyprenyl_synt"/>
    <property type="match status" value="1"/>
</dbReference>
<dbReference type="EMBL" id="WLCI01000004">
    <property type="protein sequence ID" value="MTB94305.1"/>
    <property type="molecule type" value="Genomic_DNA"/>
</dbReference>
<evidence type="ECO:0000256" key="1">
    <source>
        <dbReference type="ARBA" id="ARBA00001946"/>
    </source>
</evidence>
<dbReference type="PROSITE" id="PS00723">
    <property type="entry name" value="POLYPRENYL_SYNTHASE_1"/>
    <property type="match status" value="1"/>
</dbReference>
<dbReference type="InterPro" id="IPR000092">
    <property type="entry name" value="Polyprenyl_synt"/>
</dbReference>
<dbReference type="SFLD" id="SFLDS00005">
    <property type="entry name" value="Isoprenoid_Synthase_Type_I"/>
    <property type="match status" value="1"/>
</dbReference>
<feature type="compositionally biased region" description="Basic residues" evidence="7">
    <location>
        <begin position="27"/>
        <end position="42"/>
    </location>
</feature>